<dbReference type="Pfam" id="PF00096">
    <property type="entry name" value="zf-C2H2"/>
    <property type="match status" value="5"/>
</dbReference>
<feature type="compositionally biased region" description="Acidic residues" evidence="11">
    <location>
        <begin position="1310"/>
        <end position="1319"/>
    </location>
</feature>
<protein>
    <recommendedName>
        <fullName evidence="12">C2H2-type domain-containing protein</fullName>
    </recommendedName>
</protein>
<dbReference type="GO" id="GO:0008270">
    <property type="term" value="F:zinc ion binding"/>
    <property type="evidence" value="ECO:0007669"/>
    <property type="project" value="UniProtKB-KW"/>
</dbReference>
<dbReference type="Gene3D" id="3.30.160.60">
    <property type="entry name" value="Classic Zinc Finger"/>
    <property type="match status" value="7"/>
</dbReference>
<feature type="compositionally biased region" description="Polar residues" evidence="11">
    <location>
        <begin position="1117"/>
        <end position="1133"/>
    </location>
</feature>
<dbReference type="SMART" id="SM00355">
    <property type="entry name" value="ZnF_C2H2"/>
    <property type="match status" value="14"/>
</dbReference>
<dbReference type="GO" id="GO:0003677">
    <property type="term" value="F:DNA binding"/>
    <property type="evidence" value="ECO:0007669"/>
    <property type="project" value="UniProtKB-KW"/>
</dbReference>
<dbReference type="STRING" id="43151.W5JWI5"/>
<feature type="region of interest" description="Disordered" evidence="11">
    <location>
        <begin position="737"/>
        <end position="775"/>
    </location>
</feature>
<evidence type="ECO:0000259" key="12">
    <source>
        <dbReference type="PROSITE" id="PS50157"/>
    </source>
</evidence>
<dbReference type="VEuPathDB" id="VectorBase:ADAR2_011324"/>
<gene>
    <name evidence="13" type="ORF">AND_000580</name>
</gene>
<evidence type="ECO:0000256" key="10">
    <source>
        <dbReference type="PROSITE-ProRule" id="PRU00042"/>
    </source>
</evidence>
<dbReference type="FunFam" id="3.30.160.60:FF:000446">
    <property type="entry name" value="Zinc finger protein"/>
    <property type="match status" value="1"/>
</dbReference>
<feature type="domain" description="C2H2-type" evidence="12">
    <location>
        <begin position="2401"/>
        <end position="2428"/>
    </location>
</feature>
<keyword evidence="9" id="KW-0539">Nucleus</keyword>
<dbReference type="InterPro" id="IPR013087">
    <property type="entry name" value="Znf_C2H2_type"/>
</dbReference>
<feature type="domain" description="C2H2-type" evidence="12">
    <location>
        <begin position="2050"/>
        <end position="2078"/>
    </location>
</feature>
<dbReference type="PROSITE" id="PS50157">
    <property type="entry name" value="ZINC_FINGER_C2H2_2"/>
    <property type="match status" value="12"/>
</dbReference>
<feature type="domain" description="C2H2-type" evidence="12">
    <location>
        <begin position="2309"/>
        <end position="2336"/>
    </location>
</feature>
<dbReference type="HOGENOM" id="CLU_228204_0_0_1"/>
<feature type="domain" description="C2H2-type" evidence="12">
    <location>
        <begin position="2487"/>
        <end position="2514"/>
    </location>
</feature>
<feature type="domain" description="C2H2-type" evidence="12">
    <location>
        <begin position="2515"/>
        <end position="2542"/>
    </location>
</feature>
<feature type="compositionally biased region" description="Polar residues" evidence="11">
    <location>
        <begin position="1768"/>
        <end position="1782"/>
    </location>
</feature>
<keyword evidence="5" id="KW-0862">Zinc</keyword>
<accession>W5JWI5</accession>
<keyword evidence="7" id="KW-0238">DNA-binding</keyword>
<dbReference type="PANTHER" id="PTHR24383">
    <property type="entry name" value="ZINC FINGER PROTEIN"/>
    <property type="match status" value="1"/>
</dbReference>
<dbReference type="OMA" id="QTMANEV"/>
<dbReference type="InterPro" id="IPR036236">
    <property type="entry name" value="Znf_C2H2_sf"/>
</dbReference>
<feature type="compositionally biased region" description="Low complexity" evidence="11">
    <location>
        <begin position="1801"/>
        <end position="1821"/>
    </location>
</feature>
<feature type="compositionally biased region" description="Low complexity" evidence="11">
    <location>
        <begin position="1708"/>
        <end position="1723"/>
    </location>
</feature>
<keyword evidence="2" id="KW-0479">Metal-binding</keyword>
<feature type="region of interest" description="Disordered" evidence="11">
    <location>
        <begin position="1708"/>
        <end position="1856"/>
    </location>
</feature>
<evidence type="ECO:0000313" key="15">
    <source>
        <dbReference type="Proteomes" id="UP000000673"/>
    </source>
</evidence>
<dbReference type="Proteomes" id="UP000000673">
    <property type="component" value="Unassembled WGS sequence"/>
</dbReference>
<dbReference type="GO" id="GO:0005634">
    <property type="term" value="C:nucleus"/>
    <property type="evidence" value="ECO:0007669"/>
    <property type="project" value="UniProtKB-SubCell"/>
</dbReference>
<name>W5JWI5_ANODA</name>
<evidence type="ECO:0000256" key="7">
    <source>
        <dbReference type="ARBA" id="ARBA00023125"/>
    </source>
</evidence>
<keyword evidence="3" id="KW-0677">Repeat</keyword>
<dbReference type="eggNOG" id="KOG1721">
    <property type="taxonomic scope" value="Eukaryota"/>
</dbReference>
<reference evidence="14" key="4">
    <citation type="submission" date="2015-06" db="UniProtKB">
        <authorList>
            <consortium name="EnsemblMetazoa"/>
        </authorList>
    </citation>
    <scope>IDENTIFICATION</scope>
</reference>
<evidence type="ECO:0000256" key="4">
    <source>
        <dbReference type="ARBA" id="ARBA00022771"/>
    </source>
</evidence>
<evidence type="ECO:0000256" key="5">
    <source>
        <dbReference type="ARBA" id="ARBA00022833"/>
    </source>
</evidence>
<feature type="compositionally biased region" description="Polar residues" evidence="11">
    <location>
        <begin position="1901"/>
        <end position="1913"/>
    </location>
</feature>
<feature type="domain" description="C2H2-type" evidence="12">
    <location>
        <begin position="2196"/>
        <end position="2218"/>
    </location>
</feature>
<evidence type="ECO:0000256" key="2">
    <source>
        <dbReference type="ARBA" id="ARBA00022723"/>
    </source>
</evidence>
<dbReference type="VEuPathDB" id="VectorBase:ADAC000580"/>
<proteinExistence type="predicted"/>
<keyword evidence="4 10" id="KW-0863">Zinc-finger</keyword>
<evidence type="ECO:0000256" key="6">
    <source>
        <dbReference type="ARBA" id="ARBA00023015"/>
    </source>
</evidence>
<feature type="region of interest" description="Disordered" evidence="11">
    <location>
        <begin position="1892"/>
        <end position="1913"/>
    </location>
</feature>
<feature type="region of interest" description="Disordered" evidence="11">
    <location>
        <begin position="1564"/>
        <end position="1600"/>
    </location>
</feature>
<feature type="domain" description="C2H2-type" evidence="12">
    <location>
        <begin position="2459"/>
        <end position="2486"/>
    </location>
</feature>
<evidence type="ECO:0000256" key="11">
    <source>
        <dbReference type="SAM" id="MobiDB-lite"/>
    </source>
</evidence>
<feature type="compositionally biased region" description="Low complexity" evidence="11">
    <location>
        <begin position="1734"/>
        <end position="1755"/>
    </location>
</feature>
<evidence type="ECO:0000256" key="1">
    <source>
        <dbReference type="ARBA" id="ARBA00004123"/>
    </source>
</evidence>
<comment type="subcellular location">
    <subcellularLocation>
        <location evidence="1">Nucleus</location>
    </subcellularLocation>
</comment>
<feature type="domain" description="C2H2-type" evidence="12">
    <location>
        <begin position="2336"/>
        <end position="2364"/>
    </location>
</feature>
<dbReference type="FunCoup" id="W5JWI5">
    <property type="interactions" value="367"/>
</dbReference>
<feature type="domain" description="C2H2-type" evidence="12">
    <location>
        <begin position="2220"/>
        <end position="2247"/>
    </location>
</feature>
<feature type="region of interest" description="Disordered" evidence="11">
    <location>
        <begin position="1112"/>
        <end position="1137"/>
    </location>
</feature>
<dbReference type="SUPFAM" id="SSF57667">
    <property type="entry name" value="beta-beta-alpha zinc fingers"/>
    <property type="match status" value="6"/>
</dbReference>
<keyword evidence="6" id="KW-0805">Transcription regulation</keyword>
<feature type="region of interest" description="Disordered" evidence="11">
    <location>
        <begin position="1309"/>
        <end position="1331"/>
    </location>
</feature>
<reference evidence="13 15" key="1">
    <citation type="journal article" date="2010" name="BMC Genomics">
        <title>Combination of measures distinguishes pre-miRNAs from other stem-loops in the genome of the newly sequenced Anopheles darlingi.</title>
        <authorList>
            <person name="Mendes N.D."/>
            <person name="Freitas A.T."/>
            <person name="Vasconcelos A.T."/>
            <person name="Sagot M.F."/>
        </authorList>
    </citation>
    <scope>NUCLEOTIDE SEQUENCE</scope>
</reference>
<evidence type="ECO:0000256" key="8">
    <source>
        <dbReference type="ARBA" id="ARBA00023163"/>
    </source>
</evidence>
<dbReference type="PANTHER" id="PTHR24383:SF20">
    <property type="entry name" value="C2H2-TYPE DOMAIN-CONTAINING PROTEIN"/>
    <property type="match status" value="1"/>
</dbReference>
<feature type="domain" description="C2H2-type" evidence="12">
    <location>
        <begin position="2431"/>
        <end position="2458"/>
    </location>
</feature>
<feature type="compositionally biased region" description="Acidic residues" evidence="11">
    <location>
        <begin position="737"/>
        <end position="772"/>
    </location>
</feature>
<evidence type="ECO:0000313" key="13">
    <source>
        <dbReference type="EMBL" id="ETN67595.1"/>
    </source>
</evidence>
<feature type="compositionally biased region" description="Gly residues" evidence="11">
    <location>
        <begin position="1783"/>
        <end position="1800"/>
    </location>
</feature>
<reference evidence="13" key="2">
    <citation type="submission" date="2010-05" db="EMBL/GenBank/DDBJ databases">
        <authorList>
            <person name="Almeida L.G."/>
            <person name="Nicolas M.F."/>
            <person name="Souza R.C."/>
            <person name="Vasconcelos A.T.R."/>
        </authorList>
    </citation>
    <scope>NUCLEOTIDE SEQUENCE</scope>
</reference>
<organism evidence="13">
    <name type="scientific">Anopheles darlingi</name>
    <name type="common">Mosquito</name>
    <dbReference type="NCBI Taxonomy" id="43151"/>
    <lineage>
        <taxon>Eukaryota</taxon>
        <taxon>Metazoa</taxon>
        <taxon>Ecdysozoa</taxon>
        <taxon>Arthropoda</taxon>
        <taxon>Hexapoda</taxon>
        <taxon>Insecta</taxon>
        <taxon>Pterygota</taxon>
        <taxon>Neoptera</taxon>
        <taxon>Endopterygota</taxon>
        <taxon>Diptera</taxon>
        <taxon>Nematocera</taxon>
        <taxon>Culicoidea</taxon>
        <taxon>Culicidae</taxon>
        <taxon>Anophelinae</taxon>
        <taxon>Anopheles</taxon>
    </lineage>
</organism>
<keyword evidence="8" id="KW-0804">Transcription</keyword>
<sequence>MDTLIECPVCTLYLRSGMNLSVHLDTHPKESVIKALVAIAQKRTTSSSVTHSTGGETNATGGGAILGSTDIFSYLVLGGTGATSSAATTEAGINNMLTESGNKVGRTVPAVGQQQADALSLNVTGRAQNRTPPNAIMYDGSTTIAYADAPVSAAGLSTAVLSASSTQPLVSTVGPTATNGIGTLGPNHTIALMNTCEVSGVTTLSHYPANNVTILKREYLQQQSNPLGGANTLGTSFLPTAESLEHGNTSSSNTCADGPASTVVGRAPGGNNAISIYPRYTNELYSGPPPPYSTAISSSVATNTQIMPAAVVADPAIPGAGLGGKLTFISRSKTGAYTIDLKNNNLGSLSNNDSSSTSTQQLATYNTLVPFSAIEVPTSTSTVCSVANVSMAAGSTSAAFRSLSLAHQQLRPEAQYTEREDGSFIVFENPKKIVEYRENEAGELTLFEKIVKSPPWTAQVDQPKPMLGGVGQLQQRHPTQSNEYATAQQYHQPVIHDHEQLQLSDRQNSERSGNVVRSEASVIPSSSTVPSYAVQSMPTFQLLVASSNACSTPALAPPPTLSGRDTATMNNTTTAEIITAVTGSASTSTTPATPSSVANPTAPLPMRKRTASGLKVLSNIKVTTDLSQGIKDIILNLNSRNGGGRTNAIIAAASSLSGSTGMDRGNCSRRSFGEERPVVSCGNELIIPPAKSPATASDSTSILASNINIASVQGIRANSINERLQELQMIDEVEEVVAEDDLLEPEELDDDDDDDLEENDDADDEEDEEDDTGISTAVDLEGSLVKPKLKNCFTGQVIDADASPSANNVAAVVTSVIRMTSDSATPACSQVAASSSSQSDLTLGEVTSLSEEPDIKPTVLHCDNGEENATTSLVGVERSCNDERKLIFLPVEGAQTQTLSTAAGSSSSNTMVTATACSSRASPDGGKNFIQTLPSTTSCSQQRPATWTIGGYTNTNCKQVFRPPKKLAVKLIRPLPLASKGDNGSGVGEVPCSDTSGVQCRAGTSAKGVSSNSASLILTPLAPGTSERAPLRTNSIPNSITVVIQKTEHHRLSGVDLPPRGNGANDESGTFRVLQCEDSTATLSTDHPPPVCPSGSQIQHQLQQLLHIKQERPSMETEPTSRSPQATPQSPIRPTSLICSEISPHDSSIDIAKQRQLVVHQVALKDETLHSHSKAAVTHHLQPSVSSDVNVDVYNLTFIGNADHAVCEPLLQKKKSNEDLEAPDSISKEKEVVEVIDPENGEEDEEMMDGSNEARIANPDSKASVAELIRAARQQFGCAGGNNDRSWQMKVQSGIDGFTVSPVMVGDLQQQEDEDEDEDSHSSSGGEIDEIQMKHIPRDKPHFYDIAAHAGSEPLRQNDIEEDSKDELVELLDATNTRPKTEGTWEMHLRHQRIVKKGCNSEVDCSNSDGITATSSVKSMENGLISSAQSLDKKEQIAYQSSCIPLLPTAEDNATSELESSIVKPEKNAKENKLFDEPKQHLREMAPNSCSSSDIKEKDLLEAGPSRTVLGGSYDTTIPKKEPGVAPLQSQSHKTKMHLEGREYRQVSCPISTSILRSDEKDLLEAGPSHSTGNLQQERHSTVGPRATPVHEHNGSSSNDCMLLNTEQTKAEKQSEAGSTGHPVSWVRKYAVGQQCKTEEKEEELVQTMANEVDDASPDHELLMTAGTSDMQLLTAPYRETDECLDSYGSRYIGIGCDDNCSINSNSSKCNSSGHESNSNSNNKINRDGSSKGNRTSNSNSNCSSRSSISTSNSKRNSRDSNAMKGCSNHNTTDCISQATSANGGGGHGSIRAGGSGGLTGNTSSRPPSTVLSSASSTTSSNLERAVSTESLNIRTDEKMPAKGEISEQESNGDMDMTSWNRLYTADESIPIYPSSYDLSTAQESWNLSNRLQHQSHNHPPGTSTSGTVTNSAHHYYVPHGVGFRFYVQKNQQSPQLEQPLYRSNGSDGELLVTEEECAEEEEVEDDEVLESNEHATVKGSIVVKVEQHSSFSVNAVKEAKLIAQEGNPSRPSYFDISSVGGQQQQSILESSLREEATASSKAGGKLRVYRCQECPKSFASIKQRRLHVHNEHAEEHLQLTQQRHQHQQEPQTLVDSKEGIIGSVDIAVTGNSSTATTVSSSPLQVVMNYNWLKQEIQRKCEATTTGSSSAIMLAARSSSATGDNGAVGADGVATTTAMDFVISSAIVPASRKRTYVCGKCKKQFQRFNQFDAHLMEHPVECCSCGRTFKQWRNFSLHIKRHLGIKEHQCRACGKQFVIKQKLVEHMRIHSGIAPIKCQQCGRQFKRFSNLAQHRNRHHVARTVVKKDFVCQQCGEVFHSQAKMTWHQEIHEKQPKSCPYCREKFIHRNSLTRHIRLSHTEKYAKLELKTEPCTVCNQPYTRTSMRRHMETHGLAEERLAFACSICNKRFTTNWNLKQHKWTHANPTMKPYQCTLCPSGFVRHSDYVTHVNAHRSVRPYTCNHCGRQFIRKYNWIRHTREHESDKGHRCEDCGRKFHRKYYLTEHRRIHTGERPFSCNICGKTSATKTNHNKHVRIHHARDPLTAEG</sequence>
<feature type="compositionally biased region" description="Basic and acidic residues" evidence="11">
    <location>
        <begin position="1835"/>
        <end position="1846"/>
    </location>
</feature>
<dbReference type="FunFam" id="3.30.160.60:FF:000100">
    <property type="entry name" value="Zinc finger 45-like"/>
    <property type="match status" value="1"/>
</dbReference>
<dbReference type="FunFam" id="3.30.160.60:FF:000065">
    <property type="entry name" value="B-cell CLL/lymphoma 6, member B"/>
    <property type="match status" value="1"/>
</dbReference>
<reference evidence="13" key="3">
    <citation type="journal article" date="2013" name="Nucleic Acids Res.">
        <title>The genome of Anopheles darlingi, the main neotropical malaria vector.</title>
        <authorList>
            <person name="Marinotti O."/>
            <person name="Cerqueira G.C."/>
            <person name="de Almeida L.G."/>
            <person name="Ferro M.I."/>
            <person name="Loreto E.L."/>
            <person name="Zaha A."/>
            <person name="Teixeira S.M."/>
            <person name="Wespiser A.R."/>
            <person name="Almeida E Silva A."/>
            <person name="Schlindwein A.D."/>
            <person name="Pacheco A.C."/>
            <person name="Silva A.L."/>
            <person name="Graveley B.R."/>
            <person name="Walenz B.P."/>
            <person name="Lima Bde A."/>
            <person name="Ribeiro C.A."/>
            <person name="Nunes-Silva C.G."/>
            <person name="de Carvalho C.R."/>
            <person name="Soares C.M."/>
            <person name="de Menezes C.B."/>
            <person name="Matiolli C."/>
            <person name="Caffrey D."/>
            <person name="Araujo D.A."/>
            <person name="de Oliveira D.M."/>
            <person name="Golenbock D."/>
            <person name="Grisard E.C."/>
            <person name="Fantinatti-Garboggini F."/>
            <person name="de Carvalho F.M."/>
            <person name="Barcellos F.G."/>
            <person name="Prosdocimi F."/>
            <person name="May G."/>
            <person name="Azevedo Junior G.M."/>
            <person name="Guimaraes G.M."/>
            <person name="Goldman G.H."/>
            <person name="Padilha I.Q."/>
            <person name="Batista Jda S."/>
            <person name="Ferro J.A."/>
            <person name="Ribeiro J.M."/>
            <person name="Fietto J.L."/>
            <person name="Dabbas K.M."/>
            <person name="Cerdeira L."/>
            <person name="Agnez-Lima L.F."/>
            <person name="Brocchi M."/>
            <person name="de Carvalho M.O."/>
            <person name="Teixeira Mde M."/>
            <person name="Diniz Maia Mde M."/>
            <person name="Goldman M.H."/>
            <person name="Cruz Schneider M.P."/>
            <person name="Felipe M.S."/>
            <person name="Hungria M."/>
            <person name="Nicolas M.F."/>
            <person name="Pereira M."/>
            <person name="Montes M.A."/>
            <person name="Cantao M.E."/>
            <person name="Vincentz M."/>
            <person name="Rafael M.S."/>
            <person name="Silverman N."/>
            <person name="Stoco P.H."/>
            <person name="Souza R.C."/>
            <person name="Vicentini R."/>
            <person name="Gazzinelli R.T."/>
            <person name="Neves Rde O."/>
            <person name="Silva R."/>
            <person name="Astolfi-Filho S."/>
            <person name="Maciel T.E."/>
            <person name="Urmenyi T.P."/>
            <person name="Tadei W.P."/>
            <person name="Camargo E.P."/>
            <person name="de Vasconcelos A.T."/>
        </authorList>
    </citation>
    <scope>NUCLEOTIDE SEQUENCE</scope>
</reference>
<feature type="domain" description="C2H2-type" evidence="12">
    <location>
        <begin position="2276"/>
        <end position="2303"/>
    </location>
</feature>
<dbReference type="PROSITE" id="PS00028">
    <property type="entry name" value="ZINC_FINGER_C2H2_1"/>
    <property type="match status" value="11"/>
</dbReference>
<feature type="region of interest" description="Disordered" evidence="11">
    <location>
        <begin position="583"/>
        <end position="605"/>
    </location>
</feature>
<keyword evidence="15" id="KW-1185">Reference proteome</keyword>
<evidence type="ECO:0000256" key="9">
    <source>
        <dbReference type="ARBA" id="ARBA00023242"/>
    </source>
</evidence>
<dbReference type="EMBL" id="ADMH02000150">
    <property type="protein sequence ID" value="ETN67595.1"/>
    <property type="molecule type" value="Genomic_DNA"/>
</dbReference>
<feature type="compositionally biased region" description="Low complexity" evidence="11">
    <location>
        <begin position="583"/>
        <end position="601"/>
    </location>
</feature>
<evidence type="ECO:0000256" key="3">
    <source>
        <dbReference type="ARBA" id="ARBA00022737"/>
    </source>
</evidence>
<feature type="region of interest" description="Disordered" evidence="11">
    <location>
        <begin position="1501"/>
        <end position="1532"/>
    </location>
</feature>
<evidence type="ECO:0000313" key="14">
    <source>
        <dbReference type="EnsemblMetazoa" id="ADAC000580-PA"/>
    </source>
</evidence>
<dbReference type="EnsemblMetazoa" id="ADAC000580-RA">
    <property type="protein sequence ID" value="ADAC000580-PA"/>
    <property type="gene ID" value="ADAC000580"/>
</dbReference>
<feature type="domain" description="C2H2-type" evidence="12">
    <location>
        <begin position="2248"/>
        <end position="2275"/>
    </location>
</feature>